<evidence type="ECO:0000256" key="2">
    <source>
        <dbReference type="ARBA" id="ARBA00022884"/>
    </source>
</evidence>
<feature type="region of interest" description="Disordered" evidence="3">
    <location>
        <begin position="32"/>
        <end position="140"/>
    </location>
</feature>
<dbReference type="GO" id="GO:0003729">
    <property type="term" value="F:mRNA binding"/>
    <property type="evidence" value="ECO:0007669"/>
    <property type="project" value="TreeGrafter"/>
</dbReference>
<dbReference type="SMART" id="SM00025">
    <property type="entry name" value="Pumilio"/>
    <property type="match status" value="4"/>
</dbReference>
<dbReference type="InterPro" id="IPR012959">
    <property type="entry name" value="CPL_dom"/>
</dbReference>
<gene>
    <name evidence="5" type="primary">PEN</name>
</gene>
<dbReference type="InterPro" id="IPR016024">
    <property type="entry name" value="ARM-type_fold"/>
</dbReference>
<evidence type="ECO:0000256" key="1">
    <source>
        <dbReference type="ARBA" id="ARBA00022737"/>
    </source>
</evidence>
<reference evidence="5" key="2">
    <citation type="journal article" date="2014" name="BMC Genomics">
        <title>A genomic perspective to assessing quality of mass-reared SIT flies used in Mediterranean fruit fly (Ceratitis capitata) eradication in California.</title>
        <authorList>
            <person name="Calla B."/>
            <person name="Hall B."/>
            <person name="Hou S."/>
            <person name="Geib S.M."/>
        </authorList>
    </citation>
    <scope>NUCLEOTIDE SEQUENCE</scope>
</reference>
<feature type="compositionally biased region" description="Polar residues" evidence="3">
    <location>
        <begin position="69"/>
        <end position="78"/>
    </location>
</feature>
<evidence type="ECO:0000259" key="4">
    <source>
        <dbReference type="PROSITE" id="PS50303"/>
    </source>
</evidence>
<dbReference type="InterPro" id="IPR033133">
    <property type="entry name" value="PUM-HD"/>
</dbReference>
<keyword evidence="2" id="KW-0694">RNA-binding</keyword>
<dbReference type="Pfam" id="PF08144">
    <property type="entry name" value="CPL"/>
    <property type="match status" value="1"/>
</dbReference>
<name>W8BH01_CERCA</name>
<evidence type="ECO:0000313" key="5">
    <source>
        <dbReference type="EMBL" id="JAB96258.1"/>
    </source>
</evidence>
<accession>W8BH01</accession>
<dbReference type="InterPro" id="IPR011989">
    <property type="entry name" value="ARM-like"/>
</dbReference>
<reference evidence="5" key="1">
    <citation type="submission" date="2013-07" db="EMBL/GenBank/DDBJ databases">
        <authorList>
            <person name="Geib S."/>
        </authorList>
    </citation>
    <scope>NUCLEOTIDE SEQUENCE</scope>
</reference>
<feature type="domain" description="PUM-HD" evidence="4">
    <location>
        <begin position="167"/>
        <end position="517"/>
    </location>
</feature>
<dbReference type="SUPFAM" id="SSF48371">
    <property type="entry name" value="ARM repeat"/>
    <property type="match status" value="1"/>
</dbReference>
<dbReference type="GO" id="GO:0005730">
    <property type="term" value="C:nucleolus"/>
    <property type="evidence" value="ECO:0007669"/>
    <property type="project" value="TreeGrafter"/>
</dbReference>
<dbReference type="Gene3D" id="1.25.10.10">
    <property type="entry name" value="Leucine-rich Repeat Variant"/>
    <property type="match status" value="1"/>
</dbReference>
<protein>
    <submittedName>
        <fullName evidence="5">Protein penguin</fullName>
    </submittedName>
</protein>
<dbReference type="EMBL" id="GAMC01010295">
    <property type="protein sequence ID" value="JAB96260.1"/>
    <property type="molecule type" value="mRNA"/>
</dbReference>
<keyword evidence="1" id="KW-0677">Repeat</keyword>
<dbReference type="OrthoDB" id="497380at2759"/>
<dbReference type="PANTHER" id="PTHR13389:SF0">
    <property type="entry name" value="PUMILIO HOMOLOG 3"/>
    <property type="match status" value="1"/>
</dbReference>
<evidence type="ECO:0000256" key="3">
    <source>
        <dbReference type="SAM" id="MobiDB-lite"/>
    </source>
</evidence>
<dbReference type="InterPro" id="IPR040059">
    <property type="entry name" value="PUM3"/>
</dbReference>
<dbReference type="PROSITE" id="PS50303">
    <property type="entry name" value="PUM_HD"/>
    <property type="match status" value="1"/>
</dbReference>
<proteinExistence type="evidence at transcript level"/>
<dbReference type="InterPro" id="IPR001313">
    <property type="entry name" value="Pumilio_RNA-bd_rpt"/>
</dbReference>
<dbReference type="PANTHER" id="PTHR13389">
    <property type="entry name" value="PUMILIO HOMOLOG 3"/>
    <property type="match status" value="1"/>
</dbReference>
<dbReference type="EMBL" id="GAMC01010297">
    <property type="protein sequence ID" value="JAB96258.1"/>
    <property type="molecule type" value="mRNA"/>
</dbReference>
<feature type="non-terminal residue" evidence="5">
    <location>
        <position position="1"/>
    </location>
</feature>
<dbReference type="GO" id="GO:0006417">
    <property type="term" value="P:regulation of translation"/>
    <property type="evidence" value="ECO:0007669"/>
    <property type="project" value="TreeGrafter"/>
</dbReference>
<organism evidence="5">
    <name type="scientific">Ceratitis capitata</name>
    <name type="common">Mediterranean fruit fly</name>
    <name type="synonym">Tephritis capitata</name>
    <dbReference type="NCBI Taxonomy" id="7213"/>
    <lineage>
        <taxon>Eukaryota</taxon>
        <taxon>Metazoa</taxon>
        <taxon>Ecdysozoa</taxon>
        <taxon>Arthropoda</taxon>
        <taxon>Hexapoda</taxon>
        <taxon>Insecta</taxon>
        <taxon>Pterygota</taxon>
        <taxon>Neoptera</taxon>
        <taxon>Endopterygota</taxon>
        <taxon>Diptera</taxon>
        <taxon>Brachycera</taxon>
        <taxon>Muscomorpha</taxon>
        <taxon>Tephritoidea</taxon>
        <taxon>Tephritidae</taxon>
        <taxon>Ceratitis</taxon>
        <taxon>Ceratitis</taxon>
    </lineage>
</organism>
<dbReference type="AlphaFoldDB" id="W8BH01"/>
<sequence length="729" mass="82260">KENILNARGLFVAKFYNILNKLHLKMIKTKKRLSENDSDGPVKKKSTKFDGIKGGNKSAKDGGLIKPNKSGNKLNSAENKSKGKLPTKGSGKPSLNRFAGKPGNNKFAGKPGNIRKFDKNSSSNKPGVKGNLPADGEKTDWRKFKQDKKELKLKRKQAKDSYEVSVEAKQIYEKLKCRRTEKKSDLVEKLYNVLNRGDVIKKLIMAHDTARIIQCMLKFASPTLRDELSEKLLPYVVEMATSKYSHFCVLRMFKYGSPAIKSKLVDSFMGNVVRLAGHNISSKILDHAYHTVASPKQRINLRQEFYGELYRNSKDEHVKKLTDTYKDSLNMKKSILSAVKSNIDHLANKQLVDNSLVHAVILEYLEECEEDKIEETVSSFAPLIPLMLTTKDGTQAAVICFYKSTPKNRRAIIKTIKEHLIKISTHEQGHIFLLALINSLDDTKATKKAIYDTLHPELETLMSNQWGRRVIEWFVAPADTNCFHPSFISSVDDGLQYGKKDKSLRRKEIFEQIEEPLATTIAGHPNFWVSNRHIGLVTAEILKKLSQEHFEKATSAIAEVIVDPTWTVTVEEEGKVKNTKNVHDVEKIITEATKAKKAKRLAANAQDKEVENESSDEEIIEETTAITVRGIEEPGMHIVLKKIIKNDKERLAQNVDAETFGSILVKKIDAETLRNWISINRACFILLNIFEQNSEATKSALKELLKPLCEELKKGTGAGQKLLLNKIEL</sequence>